<dbReference type="GeneID" id="80531921"/>
<evidence type="ECO:0000256" key="3">
    <source>
        <dbReference type="ARBA" id="ARBA00022842"/>
    </source>
</evidence>
<dbReference type="GO" id="GO:0004170">
    <property type="term" value="F:dUTP diphosphatase activity"/>
    <property type="evidence" value="ECO:0007669"/>
    <property type="project" value="InterPro"/>
</dbReference>
<dbReference type="Pfam" id="PF00692">
    <property type="entry name" value="dUTPase"/>
    <property type="match status" value="1"/>
</dbReference>
<dbReference type="SUPFAM" id="SSF51283">
    <property type="entry name" value="dUTPase-like"/>
    <property type="match status" value="1"/>
</dbReference>
<dbReference type="GO" id="GO:0046080">
    <property type="term" value="P:dUTP metabolic process"/>
    <property type="evidence" value="ECO:0007669"/>
    <property type="project" value="InterPro"/>
</dbReference>
<feature type="region of interest" description="Disordered" evidence="5">
    <location>
        <begin position="176"/>
        <end position="198"/>
    </location>
</feature>
<feature type="compositionally biased region" description="Pro residues" evidence="5">
    <location>
        <begin position="178"/>
        <end position="190"/>
    </location>
</feature>
<proteinExistence type="inferred from homology"/>
<gene>
    <name evidence="7" type="primary">UL50</name>
</gene>
<dbReference type="InterPro" id="IPR029054">
    <property type="entry name" value="dUTPase-like"/>
</dbReference>
<dbReference type="Proteomes" id="UP000326033">
    <property type="component" value="Segment"/>
</dbReference>
<keyword evidence="1" id="KW-0479">Metal-binding</keyword>
<keyword evidence="3" id="KW-0460">Magnesium</keyword>
<feature type="compositionally biased region" description="Low complexity" evidence="5">
    <location>
        <begin position="313"/>
        <end position="330"/>
    </location>
</feature>
<evidence type="ECO:0000256" key="5">
    <source>
        <dbReference type="SAM" id="MobiDB-lite"/>
    </source>
</evidence>
<evidence type="ECO:0000256" key="4">
    <source>
        <dbReference type="ARBA" id="ARBA00023080"/>
    </source>
</evidence>
<dbReference type="KEGG" id="vg:80531921"/>
<accession>A0A455JIT7</accession>
<organism evidence="7 8">
    <name type="scientific">Cervid alphaherpesvirus 2</name>
    <dbReference type="NCBI Taxonomy" id="365327"/>
    <lineage>
        <taxon>Viruses</taxon>
        <taxon>Duplodnaviria</taxon>
        <taxon>Heunggongvirae</taxon>
        <taxon>Peploviricota</taxon>
        <taxon>Herviviricetes</taxon>
        <taxon>Herpesvirales</taxon>
        <taxon>Orthoherpesviridae</taxon>
        <taxon>Alphaherpesvirinae</taxon>
        <taxon>Varicellovirus</taxon>
        <taxon>Varicellovirus cervidalpha2</taxon>
    </lineage>
</organism>
<feature type="region of interest" description="Disordered" evidence="5">
    <location>
        <begin position="313"/>
        <end position="332"/>
    </location>
</feature>
<protein>
    <submittedName>
        <fullName evidence="7">Deoxyuridine triphosphatase</fullName>
    </submittedName>
</protein>
<evidence type="ECO:0000256" key="2">
    <source>
        <dbReference type="ARBA" id="ARBA00022801"/>
    </source>
</evidence>
<dbReference type="InterPro" id="IPR034745">
    <property type="entry name" value="HSV_DUT"/>
</dbReference>
<keyword evidence="8" id="KW-1185">Reference proteome</keyword>
<dbReference type="HAMAP" id="MF_04031">
    <property type="entry name" value="HSV_DUT"/>
    <property type="match status" value="1"/>
</dbReference>
<evidence type="ECO:0000313" key="7">
    <source>
        <dbReference type="EMBL" id="AVT50729.1"/>
    </source>
</evidence>
<name>A0A455JIT7_9ALPH</name>
<evidence type="ECO:0000256" key="1">
    <source>
        <dbReference type="ARBA" id="ARBA00022723"/>
    </source>
</evidence>
<keyword evidence="2" id="KW-0378">Hydrolase</keyword>
<keyword evidence="4" id="KW-0546">Nucleotide metabolism</keyword>
<evidence type="ECO:0000313" key="8">
    <source>
        <dbReference type="Proteomes" id="UP000326033"/>
    </source>
</evidence>
<dbReference type="Gene3D" id="2.70.40.10">
    <property type="match status" value="1"/>
</dbReference>
<reference evidence="7 8" key="1">
    <citation type="submission" date="2018-03" db="EMBL/GenBank/DDBJ databases">
        <title>Cervid herpesvirus genomes.</title>
        <authorList>
            <person name="Das Neves C.G."/>
            <person name="Davison A.J."/>
        </authorList>
    </citation>
    <scope>NUCLEOTIDE SEQUENCE [LARGE SCALE GENOMIC DNA]</scope>
    <source>
        <strain evidence="7 8">Norway</strain>
    </source>
</reference>
<dbReference type="RefSeq" id="YP_010794905.1">
    <property type="nucleotide sequence ID" value="NC_075563.1"/>
</dbReference>
<sequence>MASSAAASASASAGLGGDILWVELCRPQAAAGEKDEKAAAEEGQAKPAWRLESCGGEPDSLALWSAAAAAATAAEGQDGGRAPRRQPLYSRLIDLQMRAAAPGGSAILVSQMSSADNASEPRPPAVAVGVIDSGYRGRLRAIVWTPRLTIGPPRAPPGLALRLTLVRLAAAAPRMAAGPPPGARNPPPAATPLGPGFAARREEDAGHDIIMPCGTAVAPGEDIVVQLPAVRAAADESEEDAEGVYPYVFGRSSCNLRGLVVLPTAWPPGRPCRFVLRNVTGAGMYVEAGQRVAQLLLLTRRLEWLPRGFNAREPFPRSPRAAPPAAEAPPGLRWRCVPDLDAVAPPSARGADGFGSTGL</sequence>
<feature type="domain" description="dUTPase-like" evidence="6">
    <location>
        <begin position="199"/>
        <end position="298"/>
    </location>
</feature>
<evidence type="ECO:0000259" key="6">
    <source>
        <dbReference type="Pfam" id="PF00692"/>
    </source>
</evidence>
<dbReference type="EMBL" id="MH036943">
    <property type="protein sequence ID" value="AVT50729.1"/>
    <property type="molecule type" value="Genomic_DNA"/>
</dbReference>
<dbReference type="InterPro" id="IPR036157">
    <property type="entry name" value="dUTPase-like_sf"/>
</dbReference>
<dbReference type="GO" id="GO:0046872">
    <property type="term" value="F:metal ion binding"/>
    <property type="evidence" value="ECO:0007669"/>
    <property type="project" value="UniProtKB-KW"/>
</dbReference>